<accession>A0A812Z0C6</accession>
<dbReference type="Proteomes" id="UP000601435">
    <property type="component" value="Unassembled WGS sequence"/>
</dbReference>
<gene>
    <name evidence="3" type="ORF">SNEC2469_LOCUS23828</name>
</gene>
<feature type="transmembrane region" description="Helical" evidence="2">
    <location>
        <begin position="430"/>
        <end position="447"/>
    </location>
</feature>
<feature type="compositionally biased region" description="Acidic residues" evidence="1">
    <location>
        <begin position="594"/>
        <end position="606"/>
    </location>
</feature>
<proteinExistence type="predicted"/>
<organism evidence="3 4">
    <name type="scientific">Symbiodinium necroappetens</name>
    <dbReference type="NCBI Taxonomy" id="1628268"/>
    <lineage>
        <taxon>Eukaryota</taxon>
        <taxon>Sar</taxon>
        <taxon>Alveolata</taxon>
        <taxon>Dinophyceae</taxon>
        <taxon>Suessiales</taxon>
        <taxon>Symbiodiniaceae</taxon>
        <taxon>Symbiodinium</taxon>
    </lineage>
</organism>
<feature type="transmembrane region" description="Helical" evidence="2">
    <location>
        <begin position="491"/>
        <end position="510"/>
    </location>
</feature>
<dbReference type="OrthoDB" id="424482at2759"/>
<feature type="region of interest" description="Disordered" evidence="1">
    <location>
        <begin position="594"/>
        <end position="669"/>
    </location>
</feature>
<evidence type="ECO:0000313" key="3">
    <source>
        <dbReference type="EMBL" id="CAE7805878.1"/>
    </source>
</evidence>
<keyword evidence="4" id="KW-1185">Reference proteome</keyword>
<keyword evidence="2" id="KW-0472">Membrane</keyword>
<evidence type="ECO:0000313" key="4">
    <source>
        <dbReference type="Proteomes" id="UP000601435"/>
    </source>
</evidence>
<feature type="transmembrane region" description="Helical" evidence="2">
    <location>
        <begin position="218"/>
        <end position="241"/>
    </location>
</feature>
<keyword evidence="2" id="KW-1133">Transmembrane helix</keyword>
<dbReference type="EMBL" id="CAJNJA010044970">
    <property type="protein sequence ID" value="CAE7805878.1"/>
    <property type="molecule type" value="Genomic_DNA"/>
</dbReference>
<reference evidence="3" key="1">
    <citation type="submission" date="2021-02" db="EMBL/GenBank/DDBJ databases">
        <authorList>
            <person name="Dougan E. K."/>
            <person name="Rhodes N."/>
            <person name="Thang M."/>
            <person name="Chan C."/>
        </authorList>
    </citation>
    <scope>NUCLEOTIDE SEQUENCE</scope>
</reference>
<comment type="caution">
    <text evidence="3">The sequence shown here is derived from an EMBL/GenBank/DDBJ whole genome shotgun (WGS) entry which is preliminary data.</text>
</comment>
<feature type="compositionally biased region" description="Pro residues" evidence="1">
    <location>
        <begin position="607"/>
        <end position="618"/>
    </location>
</feature>
<evidence type="ECO:0000256" key="1">
    <source>
        <dbReference type="SAM" id="MobiDB-lite"/>
    </source>
</evidence>
<name>A0A812Z0C6_9DINO</name>
<keyword evidence="2" id="KW-0812">Transmembrane</keyword>
<evidence type="ECO:0000256" key="2">
    <source>
        <dbReference type="SAM" id="Phobius"/>
    </source>
</evidence>
<sequence length="669" mass="76245">MSDYAFLASGFPPSATEHEITAYLRRSLCHLQLTDYGGSQWQPEIVGVSVGYDFARHAELIQRLVDEHLIDVAFTLEQRNRTDSDYSDSDGSSASDSESFYVSRSFASQRAAAAESSDGCQDSDDVLQVLQVLENSGTVIVICRWPCDFAEALEHVQQQLDLDENLWEGSRITASPIPCEPTSINWANFAVGLFQSQWQQRLGIRKWLTSCSTRQQRLLLANAMIVGAFLSMLAFYTFLYQHVYASIGSPDKLLVYVVTLSCALGNVLLNQVVWFASQQAGFRLKSSCDSFVLIWYTIVILTNMCFNFLVICLSAGERPENEFATLEYEQQLADRLVAFLRGSLLTYAVWPLYYPLKWVSGILQLLYLHLFRDRLALTDDRCKWKAEHAMEPPEWYMQYDYAGLTVLKTTSFMCLFLFGDGVQKLFTFDILWVLCTYFLNKYIYLALSKETYYTNRMLDTTALQSSSMALGVLAACVCHWGHRANPHRSEYVISVVLLSCLYLWAFDAILRSAQDRRSQSERVWYDSLPYEEIQRLYPFNWWNVNPAHMMRLLHLSPLSSHQSLPAHQRVVWQHGKSYLQPDLVLDFINTESRDNDEGEMEMEPPEPPEPPFPFPAPPTVTVTHPHTEPRPQLGSGRDGHAQSTWPAARSVPTGPTQHHEGALQPARTI</sequence>
<feature type="transmembrane region" description="Helical" evidence="2">
    <location>
        <begin position="293"/>
        <end position="315"/>
    </location>
</feature>
<protein>
    <submittedName>
        <fullName evidence="3">Uncharacterized protein</fullName>
    </submittedName>
</protein>
<dbReference type="AlphaFoldDB" id="A0A812Z0C6"/>
<feature type="transmembrane region" description="Helical" evidence="2">
    <location>
        <begin position="253"/>
        <end position="273"/>
    </location>
</feature>